<accession>A0ABU5EZJ4</accession>
<dbReference type="RefSeq" id="WP_320687259.1">
    <property type="nucleotide sequence ID" value="NZ_JAXBLV010000182.1"/>
</dbReference>
<dbReference type="SUPFAM" id="SSF89260">
    <property type="entry name" value="Collagen-binding domain"/>
    <property type="match status" value="1"/>
</dbReference>
<gene>
    <name evidence="2" type="ORF">R5W23_001971</name>
</gene>
<evidence type="ECO:0000256" key="1">
    <source>
        <dbReference type="SAM" id="SignalP"/>
    </source>
</evidence>
<organism evidence="2 3">
    <name type="scientific">Gemmata algarum</name>
    <dbReference type="NCBI Taxonomy" id="2975278"/>
    <lineage>
        <taxon>Bacteria</taxon>
        <taxon>Pseudomonadati</taxon>
        <taxon>Planctomycetota</taxon>
        <taxon>Planctomycetia</taxon>
        <taxon>Gemmatales</taxon>
        <taxon>Gemmataceae</taxon>
        <taxon>Gemmata</taxon>
    </lineage>
</organism>
<keyword evidence="3" id="KW-1185">Reference proteome</keyword>
<dbReference type="EMBL" id="JAXBLV010000182">
    <property type="protein sequence ID" value="MDY3560725.1"/>
    <property type="molecule type" value="Genomic_DNA"/>
</dbReference>
<name>A0ABU5EZJ4_9BACT</name>
<proteinExistence type="predicted"/>
<evidence type="ECO:0000313" key="3">
    <source>
        <dbReference type="Proteomes" id="UP001272242"/>
    </source>
</evidence>
<dbReference type="Proteomes" id="UP001272242">
    <property type="component" value="Unassembled WGS sequence"/>
</dbReference>
<keyword evidence="1" id="KW-0732">Signal</keyword>
<evidence type="ECO:0000313" key="2">
    <source>
        <dbReference type="EMBL" id="MDY3560725.1"/>
    </source>
</evidence>
<feature type="chain" id="PRO_5045411762" evidence="1">
    <location>
        <begin position="21"/>
        <end position="534"/>
    </location>
</feature>
<protein>
    <submittedName>
        <fullName evidence="2">PPC domain-containing protein</fullName>
    </submittedName>
</protein>
<dbReference type="Gene3D" id="2.60.120.380">
    <property type="match status" value="2"/>
</dbReference>
<reference evidence="3" key="1">
    <citation type="journal article" date="2023" name="Mar. Drugs">
        <title>Gemmata algarum, a Novel Planctomycete Isolated from an Algal Mat, Displays Antimicrobial Activity.</title>
        <authorList>
            <person name="Kumar G."/>
            <person name="Kallscheuer N."/>
            <person name="Kashif M."/>
            <person name="Ahamad S."/>
            <person name="Jagadeeshwari U."/>
            <person name="Pannikurungottu S."/>
            <person name="Haufschild T."/>
            <person name="Kabuu M."/>
            <person name="Sasikala C."/>
            <person name="Jogler C."/>
            <person name="Ramana C."/>
        </authorList>
    </citation>
    <scope>NUCLEOTIDE SEQUENCE [LARGE SCALE GENOMIC DNA]</scope>
    <source>
        <strain evidence="3">JC673</strain>
    </source>
</reference>
<comment type="caution">
    <text evidence="2">The sequence shown here is derived from an EMBL/GenBank/DDBJ whole genome shotgun (WGS) entry which is preliminary data.</text>
</comment>
<feature type="signal peptide" evidence="1">
    <location>
        <begin position="1"/>
        <end position="20"/>
    </location>
</feature>
<sequence length="534" mass="56854">MSASTIRSFHLSAFSLFALCALCGAKLFSAPPAITYLSPAGAQQGTTVEVTAAGLTEPTARVWVSGKGVSAENVKGKLKVTVAKDAVPDVYWVRAHSNEGASGLRPFIVGALPEVAEKEPNDEFKKAQLIEFTSVVVNGKLEKNGDVDCFAVRLKKGQTLVASLEAHNALRSPIDAMMQVLSADGFVLDENNDFHGLDPQIAFTAKKDGVHVVRVYAFPATPDSTIRYFGSDASVYRLTLTTGPFGDHTTPLAVQNGTAAVETEGWNLSPETRTLALTYGLPDASFARAARRANSLRVRVEPHPTFGPAVSEPLKPPFSVTGRIEKAGTDTSFVMNAKKGQPLTIQVESRTVGLAVNPVVRVLDAEKKPLARAEPPKINADTALAFTPPADGAYTVTVGDQYAGAGPRHAFLLRVLSEPDYDLTVPTDRFTVTPGTPTTIAVKVNRKLGFAKPVEVSAEGLPPGVKVAIVQPAKPDPNAVTLSVTANELLSVPFRLIGTVKDQPALTRYARFAAPEFDEPLADLWLTVTAPPKK</sequence>